<keyword evidence="3 6" id="KW-0378">Hydrolase</keyword>
<comment type="similarity">
    <text evidence="1">Belongs to the glycosyl hydrolase 32 family.</text>
</comment>
<evidence type="ECO:0000313" key="6">
    <source>
        <dbReference type="EMBL" id="CCH75730.1"/>
    </source>
</evidence>
<dbReference type="GO" id="GO:0004564">
    <property type="term" value="F:beta-fructofuranosidase activity"/>
    <property type="evidence" value="ECO:0007669"/>
    <property type="project" value="UniProtKB-EC"/>
</dbReference>
<dbReference type="PANTHER" id="PTHR43101">
    <property type="entry name" value="BETA-FRUCTOSIDASE"/>
    <property type="match status" value="1"/>
</dbReference>
<feature type="domain" description="Glycosyl hydrolase family 32 N-terminal" evidence="5">
    <location>
        <begin position="6"/>
        <end position="308"/>
    </location>
</feature>
<dbReference type="InterPro" id="IPR018053">
    <property type="entry name" value="Glyco_hydro_32_AS"/>
</dbReference>
<dbReference type="InterPro" id="IPR001362">
    <property type="entry name" value="Glyco_hydro_32"/>
</dbReference>
<dbReference type="InterPro" id="IPR051214">
    <property type="entry name" value="GH32_Enzymes"/>
</dbReference>
<evidence type="ECO:0000256" key="2">
    <source>
        <dbReference type="ARBA" id="ARBA00012758"/>
    </source>
</evidence>
<evidence type="ECO:0000313" key="7">
    <source>
        <dbReference type="Proteomes" id="UP000035763"/>
    </source>
</evidence>
<evidence type="ECO:0000256" key="1">
    <source>
        <dbReference type="ARBA" id="ARBA00009902"/>
    </source>
</evidence>
<gene>
    <name evidence="6" type="ORF">BN11_910012</name>
</gene>
<reference evidence="6 7" key="1">
    <citation type="journal article" date="2013" name="ISME J.">
        <title>A metabolic model for members of the genus Tetrasphaera involved in enhanced biological phosphorus removal.</title>
        <authorList>
            <person name="Kristiansen R."/>
            <person name="Nguyen H.T.T."/>
            <person name="Saunders A.M."/>
            <person name="Nielsen J.L."/>
            <person name="Wimmer R."/>
            <person name="Le V.Q."/>
            <person name="McIlroy S.J."/>
            <person name="Petrovski S."/>
            <person name="Seviour R.J."/>
            <person name="Calteau A."/>
            <person name="Nielsen K.L."/>
            <person name="Nielsen P.H."/>
        </authorList>
    </citation>
    <scope>NUCLEOTIDE SEQUENCE [LARGE SCALE GENOMIC DNA]</scope>
    <source>
        <strain evidence="6 7">Ben110</strain>
    </source>
</reference>
<proteinExistence type="inferred from homology"/>
<dbReference type="Proteomes" id="UP000035763">
    <property type="component" value="Unassembled WGS sequence"/>
</dbReference>
<dbReference type="PROSITE" id="PS00609">
    <property type="entry name" value="GLYCOSYL_HYDROL_F32"/>
    <property type="match status" value="1"/>
</dbReference>
<dbReference type="SMART" id="SM00640">
    <property type="entry name" value="Glyco_32"/>
    <property type="match status" value="1"/>
</dbReference>
<dbReference type="AlphaFoldDB" id="W6K398"/>
<dbReference type="EMBL" id="CAJA01000520">
    <property type="protein sequence ID" value="CCH75730.1"/>
    <property type="molecule type" value="Genomic_DNA"/>
</dbReference>
<dbReference type="STRING" id="1193182.BN11_910012"/>
<dbReference type="Gene3D" id="2.115.10.20">
    <property type="entry name" value="Glycosyl hydrolase domain, family 43"/>
    <property type="match status" value="1"/>
</dbReference>
<sequence>MLSSYHLRPASGWINDPNGLTFHDGRWHVFYQHNPAGPVHGDIHWGHASSADLVVWEHHPVAFGPQTGGPDAGGCWSGVFVPGLDRPAVVYSGVVASAADATVCLRWGSPDLLSWGAPQVVAEPPPGVREMRDPFVFDWEARRFALVGAGLHDGTAALLLFDASEITAWRYVGVVARADAPVCRTLPPSDVWECPQLCSVDGVTVLILSLCTHGAPPGPVVWVAVDIDAASYGADRRVRVEAGPQLAAIAWGLVDTGPNFYAPQVMTDDEEPMLIGWIPSRTPHDPDVPVAGCLTLPRRLAWQDGALVSRIDSVAAQALTGSGAGQEVGSGRHTLPGAARADVPAGRLTSSSDPALSLQLTDAEVWVDADVVEVYPAGGPAWTARGTGEWLLEIPEDLTGTLQLLV</sequence>
<evidence type="ECO:0000256" key="4">
    <source>
        <dbReference type="ARBA" id="ARBA00023295"/>
    </source>
</evidence>
<accession>W6K398</accession>
<evidence type="ECO:0000256" key="3">
    <source>
        <dbReference type="ARBA" id="ARBA00022801"/>
    </source>
</evidence>
<keyword evidence="4 6" id="KW-0326">Glycosidase</keyword>
<comment type="caution">
    <text evidence="6">The sequence shown here is derived from an EMBL/GenBank/DDBJ whole genome shotgun (WGS) entry which is preliminary data.</text>
</comment>
<dbReference type="InterPro" id="IPR013148">
    <property type="entry name" value="Glyco_hydro_32_N"/>
</dbReference>
<dbReference type="SUPFAM" id="SSF75005">
    <property type="entry name" value="Arabinanase/levansucrase/invertase"/>
    <property type="match status" value="1"/>
</dbReference>
<name>W6K398_9MICO</name>
<evidence type="ECO:0000259" key="5">
    <source>
        <dbReference type="Pfam" id="PF00251"/>
    </source>
</evidence>
<dbReference type="InterPro" id="IPR023296">
    <property type="entry name" value="Glyco_hydro_beta-prop_sf"/>
</dbReference>
<dbReference type="RefSeq" id="WP_048696302.1">
    <property type="nucleotide sequence ID" value="NZ_HG764815.1"/>
</dbReference>
<organism evidence="6 7">
    <name type="scientific">Nostocoides australiense Ben110</name>
    <dbReference type="NCBI Taxonomy" id="1193182"/>
    <lineage>
        <taxon>Bacteria</taxon>
        <taxon>Bacillati</taxon>
        <taxon>Actinomycetota</taxon>
        <taxon>Actinomycetes</taxon>
        <taxon>Micrococcales</taxon>
        <taxon>Intrasporangiaceae</taxon>
        <taxon>Nostocoides</taxon>
    </lineage>
</organism>
<protein>
    <recommendedName>
        <fullName evidence="2">beta-fructofuranosidase</fullName>
        <ecNumber evidence="2">3.2.1.26</ecNumber>
    </recommendedName>
</protein>
<dbReference type="Pfam" id="PF00251">
    <property type="entry name" value="Glyco_hydro_32N"/>
    <property type="match status" value="1"/>
</dbReference>
<keyword evidence="7" id="KW-1185">Reference proteome</keyword>
<dbReference type="CDD" id="cd08996">
    <property type="entry name" value="GH32_FFase"/>
    <property type="match status" value="1"/>
</dbReference>
<dbReference type="GO" id="GO:0005975">
    <property type="term" value="P:carbohydrate metabolic process"/>
    <property type="evidence" value="ECO:0007669"/>
    <property type="project" value="InterPro"/>
</dbReference>
<dbReference type="PANTHER" id="PTHR43101:SF1">
    <property type="entry name" value="BETA-FRUCTOSIDASE"/>
    <property type="match status" value="1"/>
</dbReference>
<dbReference type="EC" id="3.2.1.26" evidence="2"/>